<protein>
    <recommendedName>
        <fullName evidence="3">DUF1848 domain-containing protein</fullName>
    </recommendedName>
</protein>
<reference evidence="2" key="1">
    <citation type="submission" date="2016-10" db="EMBL/GenBank/DDBJ databases">
        <authorList>
            <person name="Varghese N."/>
            <person name="Submissions S."/>
        </authorList>
    </citation>
    <scope>NUCLEOTIDE SEQUENCE [LARGE SCALE GENOMIC DNA]</scope>
    <source>
        <strain evidence="2">P18</strain>
    </source>
</reference>
<sequence length="310" mass="35655">MIIQTGSRTDIPAFYADWFANRLKEGFVYVRNPYNMTYITKYLLNPSVVDIICFCSKNPKPMLKYLDLLKPYGMYWYVTITGYGRDIEPNVPDIPDVVETFKTLSEFAGVDSMGWRYDPIFLDDKYTKDYHLEKFEEIASALDGYTQTAVISFIDIYQKVKKNFPEAKPLEKADRTYLGEKMARIAKNHGMTLRPCAEGNELEVFGADCSGCMTQAMYEKAVHNSMNFPKVKNARASCACYLANDIGMYNTCLHMCRYCYANYDAKTVLDNNENHDPLSPLLIGHVRPEDEIHQAEQKSWIDGQLSFDFL</sequence>
<name>A0A1I5XQU6_9FIRM</name>
<dbReference type="AlphaFoldDB" id="A0A1I5XQU6"/>
<accession>A0A1I5XQU6</accession>
<dbReference type="Pfam" id="PF08902">
    <property type="entry name" value="DUF1848"/>
    <property type="match status" value="1"/>
</dbReference>
<proteinExistence type="predicted"/>
<keyword evidence="2" id="KW-1185">Reference proteome</keyword>
<dbReference type="OrthoDB" id="9771212at2"/>
<evidence type="ECO:0008006" key="3">
    <source>
        <dbReference type="Google" id="ProtNLM"/>
    </source>
</evidence>
<dbReference type="RefSeq" id="WP_074891407.1">
    <property type="nucleotide sequence ID" value="NZ_FOXO01000036.1"/>
</dbReference>
<gene>
    <name evidence="1" type="ORF">SAMN04487928_13618</name>
</gene>
<dbReference type="EMBL" id="FOXO01000036">
    <property type="protein sequence ID" value="SFQ34308.1"/>
    <property type="molecule type" value="Genomic_DNA"/>
</dbReference>
<evidence type="ECO:0000313" key="1">
    <source>
        <dbReference type="EMBL" id="SFQ34308.1"/>
    </source>
</evidence>
<dbReference type="Proteomes" id="UP000182624">
    <property type="component" value="Unassembled WGS sequence"/>
</dbReference>
<dbReference type="InterPro" id="IPR014998">
    <property type="entry name" value="DUF1848"/>
</dbReference>
<evidence type="ECO:0000313" key="2">
    <source>
        <dbReference type="Proteomes" id="UP000182624"/>
    </source>
</evidence>
<organism evidence="1 2">
    <name type="scientific">Butyrivibrio proteoclasticus</name>
    <dbReference type="NCBI Taxonomy" id="43305"/>
    <lineage>
        <taxon>Bacteria</taxon>
        <taxon>Bacillati</taxon>
        <taxon>Bacillota</taxon>
        <taxon>Clostridia</taxon>
        <taxon>Lachnospirales</taxon>
        <taxon>Lachnospiraceae</taxon>
        <taxon>Butyrivibrio</taxon>
    </lineage>
</organism>